<evidence type="ECO:0000313" key="1">
    <source>
        <dbReference type="EMBL" id="KAF9652514.1"/>
    </source>
</evidence>
<keyword evidence="2" id="KW-1185">Reference proteome</keyword>
<protein>
    <submittedName>
        <fullName evidence="1">Uncharacterized protein</fullName>
    </submittedName>
</protein>
<evidence type="ECO:0000313" key="2">
    <source>
        <dbReference type="Proteomes" id="UP000886501"/>
    </source>
</evidence>
<dbReference type="EMBL" id="MU117968">
    <property type="protein sequence ID" value="KAF9652514.1"/>
    <property type="molecule type" value="Genomic_DNA"/>
</dbReference>
<name>A0ACB6ZSI0_THEGA</name>
<gene>
    <name evidence="1" type="ORF">BDM02DRAFT_2758943</name>
</gene>
<accession>A0ACB6ZSI0</accession>
<reference evidence="1" key="2">
    <citation type="journal article" date="2020" name="Nat. Commun.">
        <title>Large-scale genome sequencing of mycorrhizal fungi provides insights into the early evolution of symbiotic traits.</title>
        <authorList>
            <person name="Miyauchi S."/>
            <person name="Kiss E."/>
            <person name="Kuo A."/>
            <person name="Drula E."/>
            <person name="Kohler A."/>
            <person name="Sanchez-Garcia M."/>
            <person name="Morin E."/>
            <person name="Andreopoulos B."/>
            <person name="Barry K.W."/>
            <person name="Bonito G."/>
            <person name="Buee M."/>
            <person name="Carver A."/>
            <person name="Chen C."/>
            <person name="Cichocki N."/>
            <person name="Clum A."/>
            <person name="Culley D."/>
            <person name="Crous P.W."/>
            <person name="Fauchery L."/>
            <person name="Girlanda M."/>
            <person name="Hayes R.D."/>
            <person name="Keri Z."/>
            <person name="LaButti K."/>
            <person name="Lipzen A."/>
            <person name="Lombard V."/>
            <person name="Magnuson J."/>
            <person name="Maillard F."/>
            <person name="Murat C."/>
            <person name="Nolan M."/>
            <person name="Ohm R.A."/>
            <person name="Pangilinan J."/>
            <person name="Pereira M.F."/>
            <person name="Perotto S."/>
            <person name="Peter M."/>
            <person name="Pfister S."/>
            <person name="Riley R."/>
            <person name="Sitrit Y."/>
            <person name="Stielow J.B."/>
            <person name="Szollosi G."/>
            <person name="Zifcakova L."/>
            <person name="Stursova M."/>
            <person name="Spatafora J.W."/>
            <person name="Tedersoo L."/>
            <person name="Vaario L.M."/>
            <person name="Yamada A."/>
            <person name="Yan M."/>
            <person name="Wang P."/>
            <person name="Xu J."/>
            <person name="Bruns T."/>
            <person name="Baldrian P."/>
            <person name="Vilgalys R."/>
            <person name="Dunand C."/>
            <person name="Henrissat B."/>
            <person name="Grigoriev I.V."/>
            <person name="Hibbett D."/>
            <person name="Nagy L.G."/>
            <person name="Martin F.M."/>
        </authorList>
    </citation>
    <scope>NUCLEOTIDE SEQUENCE</scope>
    <source>
        <strain evidence="1">P2</strain>
    </source>
</reference>
<reference evidence="1" key="1">
    <citation type="submission" date="2019-10" db="EMBL/GenBank/DDBJ databases">
        <authorList>
            <consortium name="DOE Joint Genome Institute"/>
            <person name="Kuo A."/>
            <person name="Miyauchi S."/>
            <person name="Kiss E."/>
            <person name="Drula E."/>
            <person name="Kohler A."/>
            <person name="Sanchez-Garcia M."/>
            <person name="Andreopoulos B."/>
            <person name="Barry K.W."/>
            <person name="Bonito G."/>
            <person name="Buee M."/>
            <person name="Carver A."/>
            <person name="Chen C."/>
            <person name="Cichocki N."/>
            <person name="Clum A."/>
            <person name="Culley D."/>
            <person name="Crous P.W."/>
            <person name="Fauchery L."/>
            <person name="Girlanda M."/>
            <person name="Hayes R."/>
            <person name="Keri Z."/>
            <person name="Labutti K."/>
            <person name="Lipzen A."/>
            <person name="Lombard V."/>
            <person name="Magnuson J."/>
            <person name="Maillard F."/>
            <person name="Morin E."/>
            <person name="Murat C."/>
            <person name="Nolan M."/>
            <person name="Ohm R."/>
            <person name="Pangilinan J."/>
            <person name="Pereira M."/>
            <person name="Perotto S."/>
            <person name="Peter M."/>
            <person name="Riley R."/>
            <person name="Sitrit Y."/>
            <person name="Stielow B."/>
            <person name="Szollosi G."/>
            <person name="Zifcakova L."/>
            <person name="Stursova M."/>
            <person name="Spatafora J.W."/>
            <person name="Tedersoo L."/>
            <person name="Vaario L.-M."/>
            <person name="Yamada A."/>
            <person name="Yan M."/>
            <person name="Wang P."/>
            <person name="Xu J."/>
            <person name="Bruns T."/>
            <person name="Baldrian P."/>
            <person name="Vilgalys R."/>
            <person name="Henrissat B."/>
            <person name="Grigoriev I.V."/>
            <person name="Hibbett D."/>
            <person name="Nagy L.G."/>
            <person name="Martin F.M."/>
        </authorList>
    </citation>
    <scope>NUCLEOTIDE SEQUENCE</scope>
    <source>
        <strain evidence="1">P2</strain>
    </source>
</reference>
<comment type="caution">
    <text evidence="1">The sequence shown here is derived from an EMBL/GenBank/DDBJ whole genome shotgun (WGS) entry which is preliminary data.</text>
</comment>
<proteinExistence type="predicted"/>
<dbReference type="Proteomes" id="UP000886501">
    <property type="component" value="Unassembled WGS sequence"/>
</dbReference>
<organism evidence="1 2">
    <name type="scientific">Thelephora ganbajun</name>
    <name type="common">Ganba fungus</name>
    <dbReference type="NCBI Taxonomy" id="370292"/>
    <lineage>
        <taxon>Eukaryota</taxon>
        <taxon>Fungi</taxon>
        <taxon>Dikarya</taxon>
        <taxon>Basidiomycota</taxon>
        <taxon>Agaricomycotina</taxon>
        <taxon>Agaricomycetes</taxon>
        <taxon>Thelephorales</taxon>
        <taxon>Thelephoraceae</taxon>
        <taxon>Thelephora</taxon>
    </lineage>
</organism>
<sequence>MSAAQPITFLSHDNQNQATSSTSQLNDVSMGSFTNSPFNPASYTRKFLESPQTWKAGSFGSRFYPGCSPGQLLGPLDPTDFKTTRLSSSIESDRGSLLNALNIVGREEDMCRDYTCCGLQLNDLHALVEHFEECHVVVWDPRTGTYNTPIVPYPTNQPGPGYYPPQGPFDPDDMEMEMDHSSGPSSSGSSPPDTPVHTPLMPYPTVSAFDTTTVLPSRSGLSVNAFSSASRRNKRGVEQTEVLSAYARAKEYALALASADDQEGIVINGRSGTVTPALLLSSTGTTPANSPDGSRVNSPTPSSPTYVPGNLTATLTSQSTSRTSLVTSTVSRPTSSLMVAKPFKCPKPNCNKSYKQANGLKYHMTHGSCNFTPCKEGEMLKEGMSDSEVREIEKRLRPYACGVGDCARRYKNMNGLRYHYQHSGEHGALGLALLASGQHECLIGKRTSTLSAARQQQQQQQQQHQQHQQQQEVHVVPHHPPPTDLSHQNFYQPSHVTMQPQQAQPFTMTMWGSVNHP</sequence>